<gene>
    <name evidence="1" type="ORF">AUJ95_01665</name>
</gene>
<name>A0A1J5EGK7_9BACT</name>
<reference evidence="1 2" key="1">
    <citation type="journal article" date="2016" name="Environ. Microbiol.">
        <title>Genomic resolution of a cold subsurface aquifer community provides metabolic insights for novel microbes adapted to high CO concentrations.</title>
        <authorList>
            <person name="Probst A.J."/>
            <person name="Castelle C.J."/>
            <person name="Singh A."/>
            <person name="Brown C.T."/>
            <person name="Anantharaman K."/>
            <person name="Sharon I."/>
            <person name="Hug L.A."/>
            <person name="Burstein D."/>
            <person name="Emerson J.B."/>
            <person name="Thomas B.C."/>
            <person name="Banfield J.F."/>
        </authorList>
    </citation>
    <scope>NUCLEOTIDE SEQUENCE [LARGE SCALE GENOMIC DNA]</scope>
    <source>
        <strain evidence="1">CG2_30_40_21</strain>
    </source>
</reference>
<sequence>MSNGFGAGELIRISFGNKVTINTTIADVTGRFDTGFTVDTQPAGTTTVRASGIITGQMAAYPFFIMPNISILAPP</sequence>
<organism evidence="1 2">
    <name type="scientific">Candidatus Desantisbacteria bacterium CG2_30_40_21</name>
    <dbReference type="NCBI Taxonomy" id="1817895"/>
    <lineage>
        <taxon>Bacteria</taxon>
        <taxon>Candidatus Desantisiibacteriota</taxon>
    </lineage>
</organism>
<dbReference type="Proteomes" id="UP000183085">
    <property type="component" value="Unassembled WGS sequence"/>
</dbReference>
<accession>A0A1J5EGK7</accession>
<proteinExistence type="predicted"/>
<evidence type="ECO:0000313" key="2">
    <source>
        <dbReference type="Proteomes" id="UP000183085"/>
    </source>
</evidence>
<protein>
    <submittedName>
        <fullName evidence="1">Uncharacterized protein</fullName>
    </submittedName>
</protein>
<comment type="caution">
    <text evidence="1">The sequence shown here is derived from an EMBL/GenBank/DDBJ whole genome shotgun (WGS) entry which is preliminary data.</text>
</comment>
<dbReference type="AlphaFoldDB" id="A0A1J5EGK7"/>
<dbReference type="EMBL" id="MNYI01000046">
    <property type="protein sequence ID" value="OIP42502.1"/>
    <property type="molecule type" value="Genomic_DNA"/>
</dbReference>
<evidence type="ECO:0000313" key="1">
    <source>
        <dbReference type="EMBL" id="OIP42502.1"/>
    </source>
</evidence>